<evidence type="ECO:0000313" key="2">
    <source>
        <dbReference type="EMBL" id="KAK7200802.1"/>
    </source>
</evidence>
<protein>
    <submittedName>
        <fullName evidence="2">Uncharacterized protein</fullName>
    </submittedName>
</protein>
<sequence>MRSFFCCRVARTTSAVGNAATAAPSRSISSFHRVAHAHAVRCGLSSSTARGAAIERGAVGRGFSTTAVSLKQQQPTNTGAPAASPRARRRKQAQLQQQQGAAAAEYGAHAEAVAPALDVSAAAAAAAAAVVSLPRPATSPPNAAETGAAAALSHHLSSDSPATRPKGVKRGRRKPNNTNTTTTTGAGTPPAVAHDSTAPLPPLEPPASPLVAAAAAAAAAAASRGKKVGKRRPGSGGAASPCDRATGSDGVLDATAVDEGGGGGSGATGPVGGSLAAHLPLFGAPQPVYYTHGTTDTTPRTEEQRIAERCSIIKLIMVSGSVSFLFTTLPRSKVPLKTYVKDLNRAQAPTPSPPEASESDVDVTQPSPSATCATDGSESGAAATNGGQALPALSERQYLELRQRLCAEQLATNTVFIHVREMEQLVPPLPLQPPTAAPDTDADQSSAAGTSAVGDSVAAEAPAAENAARGRRGRRRKNGRAASSPPAPVTPAPAPPLPVLSPVERLIALQRWKKEAQRRAAEAQARYLVPSHYHAITRVRFHDPHQTDVTVAMGSGGCKSVDSVLRAIARSVPQEERSADPSSPDKSAWLAVEEAEEEESDSERAAPPFELPEPPLDSREAAAAVVSDASAAAANQPAFLASPYTVKPLLTVGASCVPRREAWIGTCAASPSAASPSAEEVKWTPFSVRPLPTVPRYSTRITIMLEHDDMDPADLVSLAEMSTTRKPHASSPAEQRQHLNRHDDVTIRGGGVDAAGPPTSDRNAATAPRDVRDDSPPRKRPMHLYCLVQDAGEY</sequence>
<reference evidence="2 3" key="1">
    <citation type="journal article" date="2021" name="MBio">
        <title>A New Model Trypanosomatid, Novymonas esmeraldas: Genomic Perception of Its 'Candidatus Pandoraea novymonadis' Endosymbiont.</title>
        <authorList>
            <person name="Zakharova A."/>
            <person name="Saura A."/>
            <person name="Butenko A."/>
            <person name="Podesvova L."/>
            <person name="Warmusova S."/>
            <person name="Kostygov A.Y."/>
            <person name="Nenarokova A."/>
            <person name="Lukes J."/>
            <person name="Opperdoes F.R."/>
            <person name="Yurchenko V."/>
        </authorList>
    </citation>
    <scope>NUCLEOTIDE SEQUENCE [LARGE SCALE GENOMIC DNA]</scope>
    <source>
        <strain evidence="2 3">E262AT.01</strain>
    </source>
</reference>
<feature type="region of interest" description="Disordered" evidence="1">
    <location>
        <begin position="68"/>
        <end position="100"/>
    </location>
</feature>
<feature type="region of interest" description="Disordered" evidence="1">
    <location>
        <begin position="722"/>
        <end position="783"/>
    </location>
</feature>
<feature type="region of interest" description="Disordered" evidence="1">
    <location>
        <begin position="223"/>
        <end position="271"/>
    </location>
</feature>
<dbReference type="Proteomes" id="UP001430356">
    <property type="component" value="Unassembled WGS sequence"/>
</dbReference>
<proteinExistence type="predicted"/>
<accession>A0AAW0F6P6</accession>
<comment type="caution">
    <text evidence="2">The sequence shown here is derived from an EMBL/GenBank/DDBJ whole genome shotgun (WGS) entry which is preliminary data.</text>
</comment>
<feature type="compositionally biased region" description="Basic and acidic residues" evidence="1">
    <location>
        <begin position="735"/>
        <end position="746"/>
    </location>
</feature>
<feature type="compositionally biased region" description="Low complexity" evidence="1">
    <location>
        <begin position="176"/>
        <end position="191"/>
    </location>
</feature>
<gene>
    <name evidence="2" type="ORF">NESM_000138600</name>
</gene>
<feature type="compositionally biased region" description="Gly residues" evidence="1">
    <location>
        <begin position="259"/>
        <end position="271"/>
    </location>
</feature>
<evidence type="ECO:0000256" key="1">
    <source>
        <dbReference type="SAM" id="MobiDB-lite"/>
    </source>
</evidence>
<keyword evidence="3" id="KW-1185">Reference proteome</keyword>
<evidence type="ECO:0000313" key="3">
    <source>
        <dbReference type="Proteomes" id="UP001430356"/>
    </source>
</evidence>
<feature type="compositionally biased region" description="Basic residues" evidence="1">
    <location>
        <begin position="469"/>
        <end position="479"/>
    </location>
</feature>
<feature type="compositionally biased region" description="Pro residues" evidence="1">
    <location>
        <begin position="485"/>
        <end position="498"/>
    </location>
</feature>
<organism evidence="2 3">
    <name type="scientific">Novymonas esmeraldas</name>
    <dbReference type="NCBI Taxonomy" id="1808958"/>
    <lineage>
        <taxon>Eukaryota</taxon>
        <taxon>Discoba</taxon>
        <taxon>Euglenozoa</taxon>
        <taxon>Kinetoplastea</taxon>
        <taxon>Metakinetoplastina</taxon>
        <taxon>Trypanosomatida</taxon>
        <taxon>Trypanosomatidae</taxon>
        <taxon>Novymonas</taxon>
    </lineage>
</organism>
<name>A0AAW0F6P6_9TRYP</name>
<feature type="compositionally biased region" description="Low complexity" evidence="1">
    <location>
        <begin position="437"/>
        <end position="448"/>
    </location>
</feature>
<dbReference type="EMBL" id="JAECZO010000008">
    <property type="protein sequence ID" value="KAK7200802.1"/>
    <property type="molecule type" value="Genomic_DNA"/>
</dbReference>
<feature type="compositionally biased region" description="Low complexity" evidence="1">
    <location>
        <begin position="458"/>
        <end position="467"/>
    </location>
</feature>
<feature type="compositionally biased region" description="Polar residues" evidence="1">
    <location>
        <begin position="362"/>
        <end position="377"/>
    </location>
</feature>
<feature type="region of interest" description="Disordered" evidence="1">
    <location>
        <begin position="134"/>
        <end position="207"/>
    </location>
</feature>
<feature type="region of interest" description="Disordered" evidence="1">
    <location>
        <begin position="428"/>
        <end position="498"/>
    </location>
</feature>
<feature type="compositionally biased region" description="Low complexity" evidence="1">
    <location>
        <begin position="143"/>
        <end position="160"/>
    </location>
</feature>
<feature type="compositionally biased region" description="Polar residues" evidence="1">
    <location>
        <begin position="68"/>
        <end position="79"/>
    </location>
</feature>
<dbReference type="AlphaFoldDB" id="A0AAW0F6P6"/>
<feature type="region of interest" description="Disordered" evidence="1">
    <location>
        <begin position="345"/>
        <end position="386"/>
    </location>
</feature>
<feature type="compositionally biased region" description="Basic residues" evidence="1">
    <location>
        <begin position="166"/>
        <end position="175"/>
    </location>
</feature>
<feature type="compositionally biased region" description="Basic residues" evidence="1">
    <location>
        <begin position="224"/>
        <end position="233"/>
    </location>
</feature>
<feature type="region of interest" description="Disordered" evidence="1">
    <location>
        <begin position="572"/>
        <end position="622"/>
    </location>
</feature>